<dbReference type="Proteomes" id="UP001597045">
    <property type="component" value="Unassembled WGS sequence"/>
</dbReference>
<dbReference type="PANTHER" id="PTHR35176">
    <property type="entry name" value="HEME OXYGENASE HI_0854-RELATED"/>
    <property type="match status" value="1"/>
</dbReference>
<sequence length="135" mass="15269">MTFQQSEQFTRRLADTTVWLTTVSAKNRPAPRPVWFVFDGEQIIVFSRPDAVKVKHIESNPYVSLSFNTDDQGADVLVISGRAEFDKSLVPSTAPGGYLAKYEPRYGVIGLDRETFDNTYSVGIRITPERSWSYV</sequence>
<evidence type="ECO:0000313" key="3">
    <source>
        <dbReference type="EMBL" id="MFD1046591.1"/>
    </source>
</evidence>
<feature type="domain" description="Pyridoxamine 5'-phosphate oxidase N-terminal" evidence="2">
    <location>
        <begin position="14"/>
        <end position="85"/>
    </location>
</feature>
<accession>A0ABW3M795</accession>
<dbReference type="SUPFAM" id="SSF50475">
    <property type="entry name" value="FMN-binding split barrel"/>
    <property type="match status" value="1"/>
</dbReference>
<dbReference type="Pfam" id="PF01243">
    <property type="entry name" value="PNPOx_N"/>
    <property type="match status" value="1"/>
</dbReference>
<dbReference type="EC" id="1.-.-.-" evidence="3"/>
<gene>
    <name evidence="3" type="ORF">ACFQ1S_14020</name>
</gene>
<dbReference type="InterPro" id="IPR019966">
    <property type="entry name" value="F420-dep_enz_PPOX_Rv3369"/>
</dbReference>
<proteinExistence type="predicted"/>
<dbReference type="PANTHER" id="PTHR35176:SF6">
    <property type="entry name" value="HEME OXYGENASE HI_0854-RELATED"/>
    <property type="match status" value="1"/>
</dbReference>
<dbReference type="NCBIfam" id="TIGR03667">
    <property type="entry name" value="Rv3369"/>
    <property type="match status" value="1"/>
</dbReference>
<dbReference type="InterPro" id="IPR012349">
    <property type="entry name" value="Split_barrel_FMN-bd"/>
</dbReference>
<evidence type="ECO:0000259" key="2">
    <source>
        <dbReference type="Pfam" id="PF01243"/>
    </source>
</evidence>
<protein>
    <submittedName>
        <fullName evidence="3">TIGR03667 family PPOX class F420-dependent oxidoreductase</fullName>
        <ecNumber evidence="3">1.-.-.-</ecNumber>
    </submittedName>
</protein>
<name>A0ABW3M795_9PSEU</name>
<evidence type="ECO:0000313" key="4">
    <source>
        <dbReference type="Proteomes" id="UP001597045"/>
    </source>
</evidence>
<keyword evidence="4" id="KW-1185">Reference proteome</keyword>
<dbReference type="InterPro" id="IPR011576">
    <property type="entry name" value="Pyridox_Oxase_N"/>
</dbReference>
<keyword evidence="1 3" id="KW-0560">Oxidoreductase</keyword>
<dbReference type="GO" id="GO:0016491">
    <property type="term" value="F:oxidoreductase activity"/>
    <property type="evidence" value="ECO:0007669"/>
    <property type="project" value="UniProtKB-KW"/>
</dbReference>
<reference evidence="4" key="1">
    <citation type="journal article" date="2019" name="Int. J. Syst. Evol. Microbiol.">
        <title>The Global Catalogue of Microorganisms (GCM) 10K type strain sequencing project: providing services to taxonomists for standard genome sequencing and annotation.</title>
        <authorList>
            <consortium name="The Broad Institute Genomics Platform"/>
            <consortium name="The Broad Institute Genome Sequencing Center for Infectious Disease"/>
            <person name="Wu L."/>
            <person name="Ma J."/>
        </authorList>
    </citation>
    <scope>NUCLEOTIDE SEQUENCE [LARGE SCALE GENOMIC DNA]</scope>
    <source>
        <strain evidence="4">JCM 31486</strain>
    </source>
</reference>
<dbReference type="Gene3D" id="2.30.110.10">
    <property type="entry name" value="Electron Transport, Fmn-binding Protein, Chain A"/>
    <property type="match status" value="1"/>
</dbReference>
<comment type="caution">
    <text evidence="3">The sequence shown here is derived from an EMBL/GenBank/DDBJ whole genome shotgun (WGS) entry which is preliminary data.</text>
</comment>
<evidence type="ECO:0000256" key="1">
    <source>
        <dbReference type="ARBA" id="ARBA00023002"/>
    </source>
</evidence>
<dbReference type="EMBL" id="JBHTIS010000716">
    <property type="protein sequence ID" value="MFD1046591.1"/>
    <property type="molecule type" value="Genomic_DNA"/>
</dbReference>
<organism evidence="3 4">
    <name type="scientific">Kibdelosporangium lantanae</name>
    <dbReference type="NCBI Taxonomy" id="1497396"/>
    <lineage>
        <taxon>Bacteria</taxon>
        <taxon>Bacillati</taxon>
        <taxon>Actinomycetota</taxon>
        <taxon>Actinomycetes</taxon>
        <taxon>Pseudonocardiales</taxon>
        <taxon>Pseudonocardiaceae</taxon>
        <taxon>Kibdelosporangium</taxon>
    </lineage>
</organism>
<dbReference type="InterPro" id="IPR052019">
    <property type="entry name" value="F420H2_bilvrd_red/Heme_oxyg"/>
</dbReference>